<sequence length="540" mass="61410">MASEEKLAALRGDDMAMDLFQESLLRSIPRKGSYYKLVPEMALVVRRLLHFHSRLPRGRSFIATPEFDSFEVTVAILSNGYRLSNGETECVSPGAFFIDIIHSSKLPPRCWYHLMMKSQDVLSPLDPDNDNHTNSFPLHLCSAFLHSFNTPQLPKALMQDFDFSLPVYDFKDSVPYFLDKIYHLVLHMFSQFVTDSSLAEPSLPESLRAFVAVVKFLLHRLSLPESDMSHPTLRRLFVDVVWWIQDQTFTSQEATAVMMVLDDILAHCVVPPLNIDPDWSMLCNLTIRIYSSLTTVAPSACSLHGFQSIVDFMASRWDQTNEQLWKGYAYQSDPACSRLTNLLAKHVPVAVTAFLENKCLQFLGNHTFHEASVPMVSTYIARISAMQHGSDGVVDEATHIDHLHNPQNLFTACSILATHGISNIDRNAIRRDITRLVQLRPQDAAWGECRGKLRDLVQGDSGDFFSKQVVFATDPRPEVHPIQPGEIQVEKDNIRYAIHVLDDFFDTQRQAHTIMGRFDRFLGRCLGRKPDDKMEQEPQV</sequence>
<dbReference type="InParanoid" id="A0A2H3CQT2"/>
<reference evidence="2" key="1">
    <citation type="journal article" date="2017" name="Nat. Ecol. Evol.">
        <title>Genome expansion and lineage-specific genetic innovations in the forest pathogenic fungi Armillaria.</title>
        <authorList>
            <person name="Sipos G."/>
            <person name="Prasanna A.N."/>
            <person name="Walter M.C."/>
            <person name="O'Connor E."/>
            <person name="Balint B."/>
            <person name="Krizsan K."/>
            <person name="Kiss B."/>
            <person name="Hess J."/>
            <person name="Varga T."/>
            <person name="Slot J."/>
            <person name="Riley R."/>
            <person name="Boka B."/>
            <person name="Rigling D."/>
            <person name="Barry K."/>
            <person name="Lee J."/>
            <person name="Mihaltcheva S."/>
            <person name="LaButti K."/>
            <person name="Lipzen A."/>
            <person name="Waldron R."/>
            <person name="Moloney N.M."/>
            <person name="Sperisen C."/>
            <person name="Kredics L."/>
            <person name="Vagvoelgyi C."/>
            <person name="Patrignani A."/>
            <person name="Fitzpatrick D."/>
            <person name="Nagy I."/>
            <person name="Doyle S."/>
            <person name="Anderson J.B."/>
            <person name="Grigoriev I.V."/>
            <person name="Gueldener U."/>
            <person name="Muensterkoetter M."/>
            <person name="Nagy L.G."/>
        </authorList>
    </citation>
    <scope>NUCLEOTIDE SEQUENCE [LARGE SCALE GENOMIC DNA]</scope>
    <source>
        <strain evidence="2">Ar21-2</strain>
    </source>
</reference>
<evidence type="ECO:0000313" key="1">
    <source>
        <dbReference type="EMBL" id="PBK83754.1"/>
    </source>
</evidence>
<organism evidence="1 2">
    <name type="scientific">Armillaria gallica</name>
    <name type="common">Bulbous honey fungus</name>
    <name type="synonym">Armillaria bulbosa</name>
    <dbReference type="NCBI Taxonomy" id="47427"/>
    <lineage>
        <taxon>Eukaryota</taxon>
        <taxon>Fungi</taxon>
        <taxon>Dikarya</taxon>
        <taxon>Basidiomycota</taxon>
        <taxon>Agaricomycotina</taxon>
        <taxon>Agaricomycetes</taxon>
        <taxon>Agaricomycetidae</taxon>
        <taxon>Agaricales</taxon>
        <taxon>Marasmiineae</taxon>
        <taxon>Physalacriaceae</taxon>
        <taxon>Armillaria</taxon>
    </lineage>
</organism>
<dbReference type="AlphaFoldDB" id="A0A2H3CQT2"/>
<proteinExistence type="predicted"/>
<dbReference type="EMBL" id="KZ293704">
    <property type="protein sequence ID" value="PBK83754.1"/>
    <property type="molecule type" value="Genomic_DNA"/>
</dbReference>
<accession>A0A2H3CQT2</accession>
<name>A0A2H3CQT2_ARMGA</name>
<keyword evidence="2" id="KW-1185">Reference proteome</keyword>
<dbReference type="Proteomes" id="UP000217790">
    <property type="component" value="Unassembled WGS sequence"/>
</dbReference>
<protein>
    <submittedName>
        <fullName evidence="1">Uncharacterized protein</fullName>
    </submittedName>
</protein>
<gene>
    <name evidence="1" type="ORF">ARMGADRAFT_668406</name>
</gene>
<evidence type="ECO:0000313" key="2">
    <source>
        <dbReference type="Proteomes" id="UP000217790"/>
    </source>
</evidence>
<dbReference type="OrthoDB" id="3044165at2759"/>